<evidence type="ECO:0000313" key="1">
    <source>
        <dbReference type="EMBL" id="MPL82926.1"/>
    </source>
</evidence>
<organism evidence="1">
    <name type="scientific">bioreactor metagenome</name>
    <dbReference type="NCBI Taxonomy" id="1076179"/>
    <lineage>
        <taxon>unclassified sequences</taxon>
        <taxon>metagenomes</taxon>
        <taxon>ecological metagenomes</taxon>
    </lineage>
</organism>
<comment type="caution">
    <text evidence="1">The sequence shown here is derived from an EMBL/GenBank/DDBJ whole genome shotgun (WGS) entry which is preliminary data.</text>
</comment>
<dbReference type="Pfam" id="PF02593">
    <property type="entry name" value="DUF166"/>
    <property type="match status" value="1"/>
</dbReference>
<dbReference type="EMBL" id="VSSQ01000169">
    <property type="protein sequence ID" value="MPL82926.1"/>
    <property type="molecule type" value="Genomic_DNA"/>
</dbReference>
<evidence type="ECO:0008006" key="2">
    <source>
        <dbReference type="Google" id="ProtNLM"/>
    </source>
</evidence>
<gene>
    <name evidence="1" type="ORF">SDC9_28875</name>
</gene>
<reference evidence="1" key="1">
    <citation type="submission" date="2019-08" db="EMBL/GenBank/DDBJ databases">
        <authorList>
            <person name="Kucharzyk K."/>
            <person name="Murdoch R.W."/>
            <person name="Higgins S."/>
            <person name="Loffler F."/>
        </authorList>
    </citation>
    <scope>NUCLEOTIDE SEQUENCE</scope>
</reference>
<name>A0A644UV23_9ZZZZ</name>
<dbReference type="InterPro" id="IPR003745">
    <property type="entry name" value="DUF166"/>
</dbReference>
<proteinExistence type="predicted"/>
<sequence length="231" mass="26197">MSIKIGIIRDDSSLGERALKTIGEKFETKIIDIESPKGTFIDDIKINKEVIENLEKFDLIITYIKQADMTLEIIDKLQNKVSWIIVGVWRGEGFKNQLLKYNNVSVPDAMCELESDGNNPVFDEFTNVFGKPEIKINCQGEKIVEITVIKGSPCGATNFMVEDILGEEIDNIENIAKRAGLRIQHYPCRGHKLKLFADEESHKQLASQLHYESVKKALKNNTKENNNNNTI</sequence>
<dbReference type="AlphaFoldDB" id="A0A644UV23"/>
<accession>A0A644UV23</accession>
<protein>
    <recommendedName>
        <fullName evidence="2">Thymidylate synthase</fullName>
    </recommendedName>
</protein>